<dbReference type="VEuPathDB" id="VectorBase:ADAR2_010076"/>
<feature type="domain" description="Fibrinogen C-terminal" evidence="2">
    <location>
        <begin position="107"/>
        <end position="269"/>
    </location>
</feature>
<gene>
    <name evidence="3" type="ORF">AND_003523</name>
</gene>
<dbReference type="EnsemblMetazoa" id="ADAC003523-RA">
    <property type="protein sequence ID" value="ADAC003523-PA"/>
    <property type="gene ID" value="ADAC003523"/>
</dbReference>
<proteinExistence type="predicted"/>
<keyword evidence="1" id="KW-0175">Coiled coil</keyword>
<dbReference type="PROSITE" id="PS51406">
    <property type="entry name" value="FIBRINOGEN_C_2"/>
    <property type="match status" value="1"/>
</dbReference>
<dbReference type="InterPro" id="IPR036056">
    <property type="entry name" value="Fibrinogen-like_C"/>
</dbReference>
<evidence type="ECO:0000259" key="2">
    <source>
        <dbReference type="PROSITE" id="PS51406"/>
    </source>
</evidence>
<evidence type="ECO:0000313" key="3">
    <source>
        <dbReference type="EMBL" id="ETN64725.1"/>
    </source>
</evidence>
<protein>
    <recommendedName>
        <fullName evidence="2">Fibrinogen C-terminal domain-containing protein</fullName>
    </recommendedName>
</protein>
<name>W5JPA4_ANODA</name>
<dbReference type="HOGENOM" id="CLU_633429_0_0_1"/>
<dbReference type="PANTHER" id="PTHR19143">
    <property type="entry name" value="FIBRINOGEN/TENASCIN/ANGIOPOEITIN"/>
    <property type="match status" value="1"/>
</dbReference>
<dbReference type="CDD" id="cd00087">
    <property type="entry name" value="FReD"/>
    <property type="match status" value="1"/>
</dbReference>
<feature type="coiled-coil region" evidence="1">
    <location>
        <begin position="19"/>
        <end position="53"/>
    </location>
</feature>
<dbReference type="SUPFAM" id="SSF56496">
    <property type="entry name" value="Fibrinogen C-terminal domain-like"/>
    <property type="match status" value="1"/>
</dbReference>
<dbReference type="VEuPathDB" id="VectorBase:ADAC003523"/>
<accession>W5JPA4</accession>
<dbReference type="InterPro" id="IPR050373">
    <property type="entry name" value="Fibrinogen_C-term_domain"/>
</dbReference>
<evidence type="ECO:0000313" key="5">
    <source>
        <dbReference type="Proteomes" id="UP000000673"/>
    </source>
</evidence>
<dbReference type="AlphaFoldDB" id="W5JPA4"/>
<evidence type="ECO:0000313" key="4">
    <source>
        <dbReference type="EnsemblMetazoa" id="ADAC003523-PA"/>
    </source>
</evidence>
<reference evidence="4" key="4">
    <citation type="submission" date="2015-06" db="UniProtKB">
        <authorList>
            <consortium name="EnsemblMetazoa"/>
        </authorList>
    </citation>
    <scope>IDENTIFICATION</scope>
</reference>
<organism evidence="3">
    <name type="scientific">Anopheles darlingi</name>
    <name type="common">Mosquito</name>
    <dbReference type="NCBI Taxonomy" id="43151"/>
    <lineage>
        <taxon>Eukaryota</taxon>
        <taxon>Metazoa</taxon>
        <taxon>Ecdysozoa</taxon>
        <taxon>Arthropoda</taxon>
        <taxon>Hexapoda</taxon>
        <taxon>Insecta</taxon>
        <taxon>Pterygota</taxon>
        <taxon>Neoptera</taxon>
        <taxon>Endopterygota</taxon>
        <taxon>Diptera</taxon>
        <taxon>Nematocera</taxon>
        <taxon>Culicoidea</taxon>
        <taxon>Culicidae</taxon>
        <taxon>Anophelinae</taxon>
        <taxon>Anopheles</taxon>
    </lineage>
</organism>
<dbReference type="GO" id="GO:0005615">
    <property type="term" value="C:extracellular space"/>
    <property type="evidence" value="ECO:0007669"/>
    <property type="project" value="TreeGrafter"/>
</dbReference>
<reference evidence="3" key="2">
    <citation type="submission" date="2010-05" db="EMBL/GenBank/DDBJ databases">
        <authorList>
            <person name="Almeida L.G."/>
            <person name="Nicolas M.F."/>
            <person name="Souza R.C."/>
            <person name="Vasconcelos A.T.R."/>
        </authorList>
    </citation>
    <scope>NUCLEOTIDE SEQUENCE</scope>
</reference>
<dbReference type="STRING" id="43151.W5JPA4"/>
<dbReference type="PANTHER" id="PTHR19143:SF327">
    <property type="entry name" value="FI21813P1-RELATED"/>
    <property type="match status" value="1"/>
</dbReference>
<sequence>MNESNDIRMKICILRTTVLFEVDEKLQSMEDNLKSMEDKMQKSEIKMLQEHRNRSQTKNHKETFAAIKKLERQFARNLSEVHNRNQENINAVLHKLDKDIGSVLHNQYRIPYATSCKGVPSNVSGTYLLRIKSASEPFEVYCEQNAFDGGWIVMQFRFDGSLDFYRGWNEFRDGFGDLRKEFWLGLEKVHQITRGRKHELIVELKDFSRAYVYARYDAFEIGSESERYKLKDIGKYNGTAGDEMINYMGMKFSTKDRDNDAWNTVHCAQEREARRLSTPLATVLVSQFMDKIRYRDHLENSEEIEDLDVIEPSGENWNNFMIMLPIAGWLLSSKHPRDVWVMGLRDFNHLAMNGKLQSQQFNRKLGGAEMPAHTTDDGRSGVSSHAIHFIFAHHHRHPHRGLDELFQFVSLLVLLRVFSSGFAPLPPGLISTP</sequence>
<dbReference type="eggNOG" id="KOG2579">
    <property type="taxonomic scope" value="Eukaryota"/>
</dbReference>
<dbReference type="SMART" id="SM00186">
    <property type="entry name" value="FBG"/>
    <property type="match status" value="1"/>
</dbReference>
<dbReference type="InterPro" id="IPR014716">
    <property type="entry name" value="Fibrinogen_a/b/g_C_1"/>
</dbReference>
<dbReference type="Proteomes" id="UP000000673">
    <property type="component" value="Unassembled WGS sequence"/>
</dbReference>
<reference evidence="3 5" key="1">
    <citation type="journal article" date="2010" name="BMC Genomics">
        <title>Combination of measures distinguishes pre-miRNAs from other stem-loops in the genome of the newly sequenced Anopheles darlingi.</title>
        <authorList>
            <person name="Mendes N.D."/>
            <person name="Freitas A.T."/>
            <person name="Vasconcelos A.T."/>
            <person name="Sagot M.F."/>
        </authorList>
    </citation>
    <scope>NUCLEOTIDE SEQUENCE</scope>
</reference>
<dbReference type="Gene3D" id="3.90.215.10">
    <property type="entry name" value="Gamma Fibrinogen, chain A, domain 1"/>
    <property type="match status" value="1"/>
</dbReference>
<evidence type="ECO:0000256" key="1">
    <source>
        <dbReference type="SAM" id="Coils"/>
    </source>
</evidence>
<dbReference type="Pfam" id="PF00147">
    <property type="entry name" value="Fibrinogen_C"/>
    <property type="match status" value="1"/>
</dbReference>
<dbReference type="InterPro" id="IPR002181">
    <property type="entry name" value="Fibrinogen_a/b/g_C_dom"/>
</dbReference>
<reference evidence="3" key="3">
    <citation type="journal article" date="2013" name="Nucleic Acids Res.">
        <title>The genome of Anopheles darlingi, the main neotropical malaria vector.</title>
        <authorList>
            <person name="Marinotti O."/>
            <person name="Cerqueira G.C."/>
            <person name="de Almeida L.G."/>
            <person name="Ferro M.I."/>
            <person name="Loreto E.L."/>
            <person name="Zaha A."/>
            <person name="Teixeira S.M."/>
            <person name="Wespiser A.R."/>
            <person name="Almeida E Silva A."/>
            <person name="Schlindwein A.D."/>
            <person name="Pacheco A.C."/>
            <person name="Silva A.L."/>
            <person name="Graveley B.R."/>
            <person name="Walenz B.P."/>
            <person name="Lima Bde A."/>
            <person name="Ribeiro C.A."/>
            <person name="Nunes-Silva C.G."/>
            <person name="de Carvalho C.R."/>
            <person name="Soares C.M."/>
            <person name="de Menezes C.B."/>
            <person name="Matiolli C."/>
            <person name="Caffrey D."/>
            <person name="Araujo D.A."/>
            <person name="de Oliveira D.M."/>
            <person name="Golenbock D."/>
            <person name="Grisard E.C."/>
            <person name="Fantinatti-Garboggini F."/>
            <person name="de Carvalho F.M."/>
            <person name="Barcellos F.G."/>
            <person name="Prosdocimi F."/>
            <person name="May G."/>
            <person name="Azevedo Junior G.M."/>
            <person name="Guimaraes G.M."/>
            <person name="Goldman G.H."/>
            <person name="Padilha I.Q."/>
            <person name="Batista Jda S."/>
            <person name="Ferro J.A."/>
            <person name="Ribeiro J.M."/>
            <person name="Fietto J.L."/>
            <person name="Dabbas K.M."/>
            <person name="Cerdeira L."/>
            <person name="Agnez-Lima L.F."/>
            <person name="Brocchi M."/>
            <person name="de Carvalho M.O."/>
            <person name="Teixeira Mde M."/>
            <person name="Diniz Maia Mde M."/>
            <person name="Goldman M.H."/>
            <person name="Cruz Schneider M.P."/>
            <person name="Felipe M.S."/>
            <person name="Hungria M."/>
            <person name="Nicolas M.F."/>
            <person name="Pereira M."/>
            <person name="Montes M.A."/>
            <person name="Cantao M.E."/>
            <person name="Vincentz M."/>
            <person name="Rafael M.S."/>
            <person name="Silverman N."/>
            <person name="Stoco P.H."/>
            <person name="Souza R.C."/>
            <person name="Vicentini R."/>
            <person name="Gazzinelli R.T."/>
            <person name="Neves Rde O."/>
            <person name="Silva R."/>
            <person name="Astolfi-Filho S."/>
            <person name="Maciel T.E."/>
            <person name="Urmenyi T.P."/>
            <person name="Tadei W.P."/>
            <person name="Camargo E.P."/>
            <person name="de Vasconcelos A.T."/>
        </authorList>
    </citation>
    <scope>NUCLEOTIDE SEQUENCE</scope>
</reference>
<keyword evidence="5" id="KW-1185">Reference proteome</keyword>
<dbReference type="EMBL" id="ADMH02000894">
    <property type="protein sequence ID" value="ETN64725.1"/>
    <property type="molecule type" value="Genomic_DNA"/>
</dbReference>